<dbReference type="PANTHER" id="PTHR16263">
    <property type="entry name" value="TETRATRICOPEPTIDE REPEAT PROTEIN 38"/>
    <property type="match status" value="1"/>
</dbReference>
<dbReference type="InterPro" id="IPR011990">
    <property type="entry name" value="TPR-like_helical_dom_sf"/>
</dbReference>
<comment type="similarity">
    <text evidence="1">Belongs to the TTC38 family.</text>
</comment>
<reference evidence="5" key="1">
    <citation type="submission" date="2022-01" db="EMBL/GenBank/DDBJ databases">
        <title>Genome Sequence Resource for Two Populations of Ditylenchus destructor, the Migratory Endoparasitic Phytonematode.</title>
        <authorList>
            <person name="Zhang H."/>
            <person name="Lin R."/>
            <person name="Xie B."/>
        </authorList>
    </citation>
    <scope>NUCLEOTIDE SEQUENCE</scope>
    <source>
        <strain evidence="5">BazhouSP</strain>
    </source>
</reference>
<dbReference type="PANTHER" id="PTHR16263:SF4">
    <property type="entry name" value="TETRATRICOPEPTIDE REPEAT PROTEIN 38"/>
    <property type="match status" value="1"/>
</dbReference>
<proteinExistence type="inferred from homology"/>
<accession>A0AAD4R4X6</accession>
<keyword evidence="4" id="KW-0802">TPR repeat</keyword>
<dbReference type="SUPFAM" id="SSF48452">
    <property type="entry name" value="TPR-like"/>
    <property type="match status" value="1"/>
</dbReference>
<evidence type="ECO:0000256" key="3">
    <source>
        <dbReference type="ARBA" id="ARBA00022737"/>
    </source>
</evidence>
<gene>
    <name evidence="5" type="ORF">DdX_11136</name>
</gene>
<evidence type="ECO:0000256" key="2">
    <source>
        <dbReference type="ARBA" id="ARBA00019992"/>
    </source>
</evidence>
<dbReference type="Proteomes" id="UP001201812">
    <property type="component" value="Unassembled WGS sequence"/>
</dbReference>
<dbReference type="AlphaFoldDB" id="A0AAD4R4X6"/>
<keyword evidence="6" id="KW-1185">Reference proteome</keyword>
<dbReference type="Gene3D" id="1.25.40.10">
    <property type="entry name" value="Tetratricopeptide repeat domain"/>
    <property type="match status" value="1"/>
</dbReference>
<dbReference type="InterPro" id="IPR033891">
    <property type="entry name" value="TTC38"/>
</dbReference>
<sequence>MSWCAENLRDVQAWRDENLSLSASSNEAAKLFDGVIRQCVSWSDCEQLGGIEASTEKMLNLEPDFVMGKALALGLSAWECSRSVNVDSALHKELEDLVVESKNRNCTMREKRHALAVNYLGHGHLQKACIEWNEILKDHPNDLMAVKFLHDGYFHLGQSDAMRNFMEKVIVKWDPKTPCYSYLHGMYAFGLEESGHIDQGIEEAKIALNLHRQDCWGNHAMVHCLEMKSMFDEGIKFLDSTVDDWKECSALASHQHWHNALFHVEKGDTETALSIFDKEMTKGRRGLGTMVDAAALFTRLELEGVTIGQERWRELLFYAKSHLHDHSMLFYDAHISMVLSHLNEEDTLEKHLKSIANIACNGEGDNAKLTGEIGIPICEAIVDFNLGRNEDAFEKLYPIRGKFYQIGSSHVQQDVLTQILIHSGLRSTNTAHKILTLQVIEEREVTKPNSPVTTRLIAQHRERQSG</sequence>
<name>A0AAD4R4X6_9BILA</name>
<keyword evidence="3" id="KW-0677">Repeat</keyword>
<protein>
    <recommendedName>
        <fullName evidence="2">Tetratricopeptide repeat protein 38</fullName>
    </recommendedName>
</protein>
<comment type="caution">
    <text evidence="5">The sequence shown here is derived from an EMBL/GenBank/DDBJ whole genome shotgun (WGS) entry which is preliminary data.</text>
</comment>
<evidence type="ECO:0000256" key="4">
    <source>
        <dbReference type="ARBA" id="ARBA00022803"/>
    </source>
</evidence>
<dbReference type="EMBL" id="JAKKPZ010000029">
    <property type="protein sequence ID" value="KAI1709743.1"/>
    <property type="molecule type" value="Genomic_DNA"/>
</dbReference>
<evidence type="ECO:0000313" key="5">
    <source>
        <dbReference type="EMBL" id="KAI1709743.1"/>
    </source>
</evidence>
<dbReference type="CDD" id="cd05804">
    <property type="entry name" value="StaR_like"/>
    <property type="match status" value="1"/>
</dbReference>
<evidence type="ECO:0000256" key="1">
    <source>
        <dbReference type="ARBA" id="ARBA00005857"/>
    </source>
</evidence>
<organism evidence="5 6">
    <name type="scientific">Ditylenchus destructor</name>
    <dbReference type="NCBI Taxonomy" id="166010"/>
    <lineage>
        <taxon>Eukaryota</taxon>
        <taxon>Metazoa</taxon>
        <taxon>Ecdysozoa</taxon>
        <taxon>Nematoda</taxon>
        <taxon>Chromadorea</taxon>
        <taxon>Rhabditida</taxon>
        <taxon>Tylenchina</taxon>
        <taxon>Tylenchomorpha</taxon>
        <taxon>Sphaerularioidea</taxon>
        <taxon>Anguinidae</taxon>
        <taxon>Anguininae</taxon>
        <taxon>Ditylenchus</taxon>
    </lineage>
</organism>
<evidence type="ECO:0000313" key="6">
    <source>
        <dbReference type="Proteomes" id="UP001201812"/>
    </source>
</evidence>